<accession>A0A182UMV7</accession>
<dbReference type="EnsemblMetazoa" id="AMEM000594-RA">
    <property type="protein sequence ID" value="AMEM000594-PA"/>
    <property type="gene ID" value="AMEM000594"/>
</dbReference>
<keyword evidence="2" id="KW-1185">Reference proteome</keyword>
<evidence type="ECO:0000313" key="2">
    <source>
        <dbReference type="Proteomes" id="UP000075903"/>
    </source>
</evidence>
<proteinExistence type="predicted"/>
<organism evidence="1 2">
    <name type="scientific">Anopheles merus</name>
    <name type="common">Mosquito</name>
    <dbReference type="NCBI Taxonomy" id="30066"/>
    <lineage>
        <taxon>Eukaryota</taxon>
        <taxon>Metazoa</taxon>
        <taxon>Ecdysozoa</taxon>
        <taxon>Arthropoda</taxon>
        <taxon>Hexapoda</taxon>
        <taxon>Insecta</taxon>
        <taxon>Pterygota</taxon>
        <taxon>Neoptera</taxon>
        <taxon>Endopterygota</taxon>
        <taxon>Diptera</taxon>
        <taxon>Nematocera</taxon>
        <taxon>Culicoidea</taxon>
        <taxon>Culicidae</taxon>
        <taxon>Anophelinae</taxon>
        <taxon>Anopheles</taxon>
    </lineage>
</organism>
<dbReference type="VEuPathDB" id="VectorBase:AMEM000594"/>
<evidence type="ECO:0000313" key="1">
    <source>
        <dbReference type="EnsemblMetazoa" id="AMEM000594-PA"/>
    </source>
</evidence>
<reference evidence="1" key="1">
    <citation type="submission" date="2020-05" db="UniProtKB">
        <authorList>
            <consortium name="EnsemblMetazoa"/>
        </authorList>
    </citation>
    <scope>IDENTIFICATION</scope>
    <source>
        <strain evidence="1">MAF</strain>
    </source>
</reference>
<dbReference type="AlphaFoldDB" id="A0A182UMV7"/>
<name>A0A182UMV7_ANOME</name>
<dbReference type="Proteomes" id="UP000075903">
    <property type="component" value="Unassembled WGS sequence"/>
</dbReference>
<sequence length="101" mass="10784">MPGGSPTGVVSWVGLKDVRPTGDCDWGAGSFAEDGPVPFGWLALFGVGDFTSATNHELEKQSSDPWKRNVTLPPETRLPYTRYAIGHLVQMSACGATGLFD</sequence>
<protein>
    <submittedName>
        <fullName evidence="1">Uncharacterized protein</fullName>
    </submittedName>
</protein>